<evidence type="ECO:0000313" key="2">
    <source>
        <dbReference type="Proteomes" id="UP001199525"/>
    </source>
</evidence>
<dbReference type="EMBL" id="JAIVFQ010000053">
    <property type="protein sequence ID" value="MCC5602602.1"/>
    <property type="molecule type" value="Genomic_DNA"/>
</dbReference>
<dbReference type="Proteomes" id="UP001199525">
    <property type="component" value="Unassembled WGS sequence"/>
</dbReference>
<accession>A0ABS8IGI6</accession>
<name>A0ABS8IGI6_9NOSO</name>
<organism evidence="1 2">
    <name type="scientific">Nostoc favosum CHAB5714</name>
    <dbReference type="NCBI Taxonomy" id="2780399"/>
    <lineage>
        <taxon>Bacteria</taxon>
        <taxon>Bacillati</taxon>
        <taxon>Cyanobacteriota</taxon>
        <taxon>Cyanophyceae</taxon>
        <taxon>Nostocales</taxon>
        <taxon>Nostocaceae</taxon>
        <taxon>Nostoc</taxon>
        <taxon>Nostoc favosum</taxon>
    </lineage>
</organism>
<sequence length="55" mass="6326">MRLVIELVVQVWQRVFETHLLRLDRIAFSSIGGKGDRRNFPSSSFGIPLSTLIRL</sequence>
<reference evidence="1 2" key="1">
    <citation type="journal article" date="2021" name="Microorganisms">
        <title>Genome Evolution of Filamentous Cyanobacterium Nostoc Species: From Facultative Symbiosis to Free Living.</title>
        <authorList>
            <person name="Huo D."/>
            <person name="Li H."/>
            <person name="Cai F."/>
            <person name="Guo X."/>
            <person name="Qiao Z."/>
            <person name="Wang W."/>
            <person name="Yu G."/>
            <person name="Li R."/>
        </authorList>
    </citation>
    <scope>NUCLEOTIDE SEQUENCE [LARGE SCALE GENOMIC DNA]</scope>
    <source>
        <strain evidence="1 2">CHAB 5714</strain>
    </source>
</reference>
<keyword evidence="2" id="KW-1185">Reference proteome</keyword>
<proteinExistence type="predicted"/>
<dbReference type="RefSeq" id="WP_229488150.1">
    <property type="nucleotide sequence ID" value="NZ_JAIVFQ010000053.1"/>
</dbReference>
<evidence type="ECO:0000313" key="1">
    <source>
        <dbReference type="EMBL" id="MCC5602602.1"/>
    </source>
</evidence>
<comment type="caution">
    <text evidence="1">The sequence shown here is derived from an EMBL/GenBank/DDBJ whole genome shotgun (WGS) entry which is preliminary data.</text>
</comment>
<gene>
    <name evidence="1" type="ORF">LC586_26270</name>
</gene>
<protein>
    <submittedName>
        <fullName evidence="1">Uncharacterized protein</fullName>
    </submittedName>
</protein>